<feature type="compositionally biased region" description="Low complexity" evidence="8">
    <location>
        <begin position="780"/>
        <end position="799"/>
    </location>
</feature>
<dbReference type="Pfam" id="PF00076">
    <property type="entry name" value="RRM_1"/>
    <property type="match status" value="1"/>
</dbReference>
<dbReference type="SMART" id="SM00356">
    <property type="entry name" value="ZnF_C3H1"/>
    <property type="match status" value="1"/>
</dbReference>
<feature type="compositionally biased region" description="Low complexity" evidence="8">
    <location>
        <begin position="806"/>
        <end position="818"/>
    </location>
</feature>
<dbReference type="PANTHER" id="PTHR14398:SF0">
    <property type="entry name" value="ZINC FINGER PROTEIN SWM"/>
    <property type="match status" value="1"/>
</dbReference>
<name>A0A9P6Q218_9FUNG</name>
<feature type="compositionally biased region" description="Polar residues" evidence="8">
    <location>
        <begin position="183"/>
        <end position="193"/>
    </location>
</feature>
<dbReference type="SUPFAM" id="SSF90229">
    <property type="entry name" value="CCCH zinc finger"/>
    <property type="match status" value="1"/>
</dbReference>
<feature type="domain" description="C3H1-type" evidence="10">
    <location>
        <begin position="336"/>
        <end position="364"/>
    </location>
</feature>
<feature type="region of interest" description="Disordered" evidence="8">
    <location>
        <begin position="844"/>
        <end position="886"/>
    </location>
</feature>
<feature type="compositionally biased region" description="Gly residues" evidence="8">
    <location>
        <begin position="165"/>
        <end position="178"/>
    </location>
</feature>
<evidence type="ECO:0008006" key="13">
    <source>
        <dbReference type="Google" id="ProtNLM"/>
    </source>
</evidence>
<feature type="domain" description="RRM" evidence="9">
    <location>
        <begin position="498"/>
        <end position="570"/>
    </location>
</feature>
<keyword evidence="4 5" id="KW-0694">RNA-binding</keyword>
<accession>A0A9P6Q218</accession>
<feature type="region of interest" description="Disordered" evidence="8">
    <location>
        <begin position="80"/>
        <end position="340"/>
    </location>
</feature>
<evidence type="ECO:0000256" key="8">
    <source>
        <dbReference type="SAM" id="MobiDB-lite"/>
    </source>
</evidence>
<feature type="coiled-coil region" evidence="7">
    <location>
        <begin position="669"/>
        <end position="696"/>
    </location>
</feature>
<dbReference type="OrthoDB" id="443401at2759"/>
<feature type="region of interest" description="Disordered" evidence="8">
    <location>
        <begin position="780"/>
        <end position="818"/>
    </location>
</feature>
<dbReference type="PANTHER" id="PTHR14398">
    <property type="entry name" value="RNA RECOGNITION RRM/RNP DOMAIN"/>
    <property type="match status" value="1"/>
</dbReference>
<evidence type="ECO:0000259" key="10">
    <source>
        <dbReference type="PROSITE" id="PS50103"/>
    </source>
</evidence>
<keyword evidence="12" id="KW-1185">Reference proteome</keyword>
<dbReference type="InterPro" id="IPR035979">
    <property type="entry name" value="RBD_domain_sf"/>
</dbReference>
<dbReference type="PROSITE" id="PS50103">
    <property type="entry name" value="ZF_C3H1"/>
    <property type="match status" value="1"/>
</dbReference>
<feature type="compositionally biased region" description="Low complexity" evidence="8">
    <location>
        <begin position="295"/>
        <end position="306"/>
    </location>
</feature>
<evidence type="ECO:0000256" key="6">
    <source>
        <dbReference type="PROSITE-ProRule" id="PRU00723"/>
    </source>
</evidence>
<evidence type="ECO:0000256" key="7">
    <source>
        <dbReference type="SAM" id="Coils"/>
    </source>
</evidence>
<evidence type="ECO:0000256" key="1">
    <source>
        <dbReference type="ARBA" id="ARBA00022723"/>
    </source>
</evidence>
<dbReference type="Pfam" id="PF00642">
    <property type="entry name" value="zf-CCCH"/>
    <property type="match status" value="1"/>
</dbReference>
<dbReference type="GO" id="GO:0005634">
    <property type="term" value="C:nucleus"/>
    <property type="evidence" value="ECO:0007669"/>
    <property type="project" value="TreeGrafter"/>
</dbReference>
<feature type="compositionally biased region" description="Gly residues" evidence="8">
    <location>
        <begin position="615"/>
        <end position="624"/>
    </location>
</feature>
<evidence type="ECO:0000256" key="2">
    <source>
        <dbReference type="ARBA" id="ARBA00022771"/>
    </source>
</evidence>
<dbReference type="GO" id="GO:0008270">
    <property type="term" value="F:zinc ion binding"/>
    <property type="evidence" value="ECO:0007669"/>
    <property type="project" value="UniProtKB-KW"/>
</dbReference>
<evidence type="ECO:0000256" key="3">
    <source>
        <dbReference type="ARBA" id="ARBA00022833"/>
    </source>
</evidence>
<feature type="compositionally biased region" description="Basic and acidic residues" evidence="8">
    <location>
        <begin position="1065"/>
        <end position="1078"/>
    </location>
</feature>
<dbReference type="GO" id="GO:0003723">
    <property type="term" value="F:RNA binding"/>
    <property type="evidence" value="ECO:0007669"/>
    <property type="project" value="UniProtKB-UniRule"/>
</dbReference>
<feature type="zinc finger region" description="C3H1-type" evidence="6">
    <location>
        <begin position="336"/>
        <end position="364"/>
    </location>
</feature>
<dbReference type="PROSITE" id="PS50102">
    <property type="entry name" value="RRM"/>
    <property type="match status" value="2"/>
</dbReference>
<evidence type="ECO:0000313" key="11">
    <source>
        <dbReference type="EMBL" id="KAG0257604.1"/>
    </source>
</evidence>
<dbReference type="EMBL" id="JAAAJB010000355">
    <property type="protein sequence ID" value="KAG0257604.1"/>
    <property type="molecule type" value="Genomic_DNA"/>
</dbReference>
<evidence type="ECO:0000259" key="9">
    <source>
        <dbReference type="PROSITE" id="PS50102"/>
    </source>
</evidence>
<keyword evidence="7" id="KW-0175">Coiled coil</keyword>
<dbReference type="SUPFAM" id="SSF54928">
    <property type="entry name" value="RNA-binding domain, RBD"/>
    <property type="match status" value="2"/>
</dbReference>
<dbReference type="InterPro" id="IPR000571">
    <property type="entry name" value="Znf_CCCH"/>
</dbReference>
<evidence type="ECO:0000313" key="12">
    <source>
        <dbReference type="Proteomes" id="UP000807716"/>
    </source>
</evidence>
<feature type="region of interest" description="Disordered" evidence="8">
    <location>
        <begin position="579"/>
        <end position="641"/>
    </location>
</feature>
<dbReference type="InterPro" id="IPR000504">
    <property type="entry name" value="RRM_dom"/>
</dbReference>
<dbReference type="AlphaFoldDB" id="A0A9P6Q218"/>
<dbReference type="Proteomes" id="UP000807716">
    <property type="component" value="Unassembled WGS sequence"/>
</dbReference>
<reference evidence="11" key="1">
    <citation type="journal article" date="2020" name="Fungal Divers.">
        <title>Resolving the Mortierellaceae phylogeny through synthesis of multi-gene phylogenetics and phylogenomics.</title>
        <authorList>
            <person name="Vandepol N."/>
            <person name="Liber J."/>
            <person name="Desiro A."/>
            <person name="Na H."/>
            <person name="Kennedy M."/>
            <person name="Barry K."/>
            <person name="Grigoriev I.V."/>
            <person name="Miller A.N."/>
            <person name="O'Donnell K."/>
            <person name="Stajich J.E."/>
            <person name="Bonito G."/>
        </authorList>
    </citation>
    <scope>NUCLEOTIDE SEQUENCE</scope>
    <source>
        <strain evidence="11">BC1065</strain>
    </source>
</reference>
<feature type="compositionally biased region" description="Gly residues" evidence="8">
    <location>
        <begin position="475"/>
        <end position="487"/>
    </location>
</feature>
<evidence type="ECO:0000256" key="5">
    <source>
        <dbReference type="PROSITE-ProRule" id="PRU00176"/>
    </source>
</evidence>
<feature type="region of interest" description="Disordered" evidence="8">
    <location>
        <begin position="451"/>
        <end position="491"/>
    </location>
</feature>
<comment type="caution">
    <text evidence="11">The sequence shown here is derived from an EMBL/GenBank/DDBJ whole genome shotgun (WGS) entry which is preliminary data.</text>
</comment>
<feature type="region of interest" description="Disordered" evidence="8">
    <location>
        <begin position="1045"/>
        <end position="1089"/>
    </location>
</feature>
<dbReference type="CDD" id="cd12257">
    <property type="entry name" value="RRM1_RBM26_like"/>
    <property type="match status" value="1"/>
</dbReference>
<dbReference type="Gene3D" id="3.30.70.330">
    <property type="match status" value="2"/>
</dbReference>
<dbReference type="InterPro" id="IPR012677">
    <property type="entry name" value="Nucleotide-bd_a/b_plait_sf"/>
</dbReference>
<sequence>MQLTIDEENALKAYLAPELDRLCDADPTMLADYIIALVKNDKLSGDTEDRVQHELADFMGPNIDSFAVTFARVLNSKSYMPKSRSTKVSDPPASSTSASSPTPSSSSSSSRRPTTTLDSADMDASSGGRYGSSKHRRGDSDGSDDEDRSYKHVRRSNDDRYQYRGGSGSAPGGGGGGERGGETRSNYSPSNPTGDDRAMPSNSYDGRRRRLSNDANSNDVVGVGAGPYQHAGAGRTFDRRSGGMGVMGNMPPREAPIMTSGYRQREGLDQQQQQHHNGHGGGAGGHHGFGRDQWNNHNNGNGAFGNDWQNQSRDETTGFRGRGGAPGGGGMGFGQERRRPRCRDYDQKGYCMRGDQCPYDHGDDRIVVDELPRMPFDMMAGGRPGNGPPMMHGNMPGMPGMDGNPAAPQFYGQGQVHDPSMMGGAGAGTHPHMEGGMAGRGGMGMGMGMGMRGARGASRGMRGGGRGRSSPYGSGSSGSGSTGGPGRFAGAVGNKERNQLVVENIPQEFNTIDQVNNYFKKFGPLSNIQVDQIARKALIQYATHEEAHAAYSSPEVIFNNRFVKVYWLPEDQHGTIVNTTLPPGGVGRGRGGPGGLGGGGGGGHSSGAAGAAAAAGGGAGGGPGSLSTGKPSGPPNTTAPPVLTPATAVFMTAEKAAELEAQRAATLAKQKQMEDIQKQKELLAQRQQEVQKQMMEKVLNNKNISQEDKDAILKGLKTVAVEVTKDPIVPAYHAAHHHHTAQAHANLVASVDPQKRLELLKEAERLEKERLDRELDAMTKGGADGAAGATGSETSASQADGKSSDAGTTAAVTTTSEGAETTAALKAKLAALQAQAAAMGLDAHTGGYASRGRGGFVPRGRGRGAMTWTRGSGSGSSTPGSAPPAAGALAAAAGGGGGVGGGGAPYRAFNLDMRNTKVSVQQLEPEMANEEALREHFQKFGELESVQVAADGQSATLHFKVRKEAEMALQQGARLADGHMLKLGWATAAGGPAGFTSSSSVAPLTTSITSTSASTVAAATMAAAVAAGVTTTGAAAMSAGVMGPTSTTGPVVTSAPGLTAATSTDDAHADLEDLAYHEDSEDEERSWKR</sequence>
<feature type="compositionally biased region" description="Acidic residues" evidence="8">
    <location>
        <begin position="1079"/>
        <end position="1089"/>
    </location>
</feature>
<organism evidence="11 12">
    <name type="scientific">Actinomortierella ambigua</name>
    <dbReference type="NCBI Taxonomy" id="1343610"/>
    <lineage>
        <taxon>Eukaryota</taxon>
        <taxon>Fungi</taxon>
        <taxon>Fungi incertae sedis</taxon>
        <taxon>Mucoromycota</taxon>
        <taxon>Mortierellomycotina</taxon>
        <taxon>Mortierellomycetes</taxon>
        <taxon>Mortierellales</taxon>
        <taxon>Mortierellaceae</taxon>
        <taxon>Actinomortierella</taxon>
    </lineage>
</organism>
<dbReference type="InterPro" id="IPR036855">
    <property type="entry name" value="Znf_CCCH_sf"/>
</dbReference>
<keyword evidence="3 6" id="KW-0862">Zinc</keyword>
<gene>
    <name evidence="11" type="ORF">DFQ27_005045</name>
</gene>
<dbReference type="InterPro" id="IPR045137">
    <property type="entry name" value="RBM26/27"/>
</dbReference>
<dbReference type="SMART" id="SM00360">
    <property type="entry name" value="RRM"/>
    <property type="match status" value="2"/>
</dbReference>
<protein>
    <recommendedName>
        <fullName evidence="13">C3H1-type domain-containing protein</fullName>
    </recommendedName>
</protein>
<feature type="compositionally biased region" description="Gly residues" evidence="8">
    <location>
        <begin position="320"/>
        <end position="333"/>
    </location>
</feature>
<feature type="compositionally biased region" description="Low complexity" evidence="8">
    <location>
        <begin position="91"/>
        <end position="116"/>
    </location>
</feature>
<feature type="compositionally biased region" description="Gly residues" evidence="8">
    <location>
        <begin position="584"/>
        <end position="605"/>
    </location>
</feature>
<keyword evidence="1 6" id="KW-0479">Metal-binding</keyword>
<feature type="compositionally biased region" description="Low complexity" evidence="8">
    <location>
        <begin position="875"/>
        <end position="886"/>
    </location>
</feature>
<keyword evidence="2 6" id="KW-0863">Zinc-finger</keyword>
<proteinExistence type="predicted"/>
<feature type="domain" description="RRM" evidence="9">
    <location>
        <begin position="916"/>
        <end position="988"/>
    </location>
</feature>
<evidence type="ECO:0000256" key="4">
    <source>
        <dbReference type="ARBA" id="ARBA00022884"/>
    </source>
</evidence>